<dbReference type="Gene3D" id="1.10.3720.10">
    <property type="entry name" value="MetI-like"/>
    <property type="match status" value="1"/>
</dbReference>
<dbReference type="InterPro" id="IPR000515">
    <property type="entry name" value="MetI-like"/>
</dbReference>
<evidence type="ECO:0000256" key="6">
    <source>
        <dbReference type="ARBA" id="ARBA00023136"/>
    </source>
</evidence>
<keyword evidence="3" id="KW-1003">Cell membrane</keyword>
<evidence type="ECO:0000313" key="9">
    <source>
        <dbReference type="EMBL" id="NED98108.1"/>
    </source>
</evidence>
<feature type="transmembrane region" description="Helical" evidence="7">
    <location>
        <begin position="247"/>
        <end position="268"/>
    </location>
</feature>
<dbReference type="CDD" id="cd06261">
    <property type="entry name" value="TM_PBP2"/>
    <property type="match status" value="1"/>
</dbReference>
<dbReference type="NCBIfam" id="TIGR01097">
    <property type="entry name" value="PhnE"/>
    <property type="match status" value="1"/>
</dbReference>
<dbReference type="PANTHER" id="PTHR30043:SF1">
    <property type="entry name" value="ABC TRANSPORT SYSTEM PERMEASE PROTEIN P69"/>
    <property type="match status" value="1"/>
</dbReference>
<gene>
    <name evidence="9" type="primary">phnE</name>
    <name evidence="9" type="ORF">G1H11_22675</name>
</gene>
<feature type="transmembrane region" description="Helical" evidence="7">
    <location>
        <begin position="215"/>
        <end position="235"/>
    </location>
</feature>
<comment type="subcellular location">
    <subcellularLocation>
        <location evidence="1 7">Cell membrane</location>
        <topology evidence="1 7">Multi-pass membrane protein</topology>
    </subcellularLocation>
</comment>
<feature type="transmembrane region" description="Helical" evidence="7">
    <location>
        <begin position="134"/>
        <end position="158"/>
    </location>
</feature>
<evidence type="ECO:0000259" key="8">
    <source>
        <dbReference type="PROSITE" id="PS50928"/>
    </source>
</evidence>
<feature type="domain" description="ABC transmembrane type-1" evidence="8">
    <location>
        <begin position="82"/>
        <end position="265"/>
    </location>
</feature>
<dbReference type="RefSeq" id="WP_163820896.1">
    <property type="nucleotide sequence ID" value="NZ_JAAGOB010000016.1"/>
</dbReference>
<dbReference type="AlphaFoldDB" id="A0A6N9YTE8"/>
<dbReference type="GO" id="GO:0005886">
    <property type="term" value="C:plasma membrane"/>
    <property type="evidence" value="ECO:0007669"/>
    <property type="project" value="UniProtKB-SubCell"/>
</dbReference>
<comment type="similarity">
    <text evidence="7">Belongs to the binding-protein-dependent transport system permease family.</text>
</comment>
<keyword evidence="2 7" id="KW-0813">Transport</keyword>
<evidence type="ECO:0000256" key="2">
    <source>
        <dbReference type="ARBA" id="ARBA00022448"/>
    </source>
</evidence>
<dbReference type="EMBL" id="JAAGOB010000016">
    <property type="protein sequence ID" value="NED98108.1"/>
    <property type="molecule type" value="Genomic_DNA"/>
</dbReference>
<name>A0A6N9YTE8_9ACTN</name>
<evidence type="ECO:0000256" key="5">
    <source>
        <dbReference type="ARBA" id="ARBA00022989"/>
    </source>
</evidence>
<protein>
    <submittedName>
        <fullName evidence="9">Phosphonate ABC transporter, permease protein PhnE</fullName>
    </submittedName>
</protein>
<evidence type="ECO:0000256" key="1">
    <source>
        <dbReference type="ARBA" id="ARBA00004651"/>
    </source>
</evidence>
<dbReference type="Pfam" id="PF00528">
    <property type="entry name" value="BPD_transp_1"/>
    <property type="match status" value="1"/>
</dbReference>
<feature type="transmembrane region" description="Helical" evidence="7">
    <location>
        <begin position="86"/>
        <end position="107"/>
    </location>
</feature>
<evidence type="ECO:0000256" key="3">
    <source>
        <dbReference type="ARBA" id="ARBA00022475"/>
    </source>
</evidence>
<dbReference type="InterPro" id="IPR005769">
    <property type="entry name" value="PhnE/PtxC"/>
</dbReference>
<dbReference type="InterPro" id="IPR035906">
    <property type="entry name" value="MetI-like_sf"/>
</dbReference>
<dbReference type="Proteomes" id="UP000469185">
    <property type="component" value="Unassembled WGS sequence"/>
</dbReference>
<proteinExistence type="inferred from homology"/>
<dbReference type="SUPFAM" id="SSF161098">
    <property type="entry name" value="MetI-like"/>
    <property type="match status" value="1"/>
</dbReference>
<accession>A0A6N9YTE8</accession>
<reference evidence="9 10" key="1">
    <citation type="submission" date="2020-02" db="EMBL/GenBank/DDBJ databases">
        <authorList>
            <person name="Li X.-J."/>
            <person name="Feng X.-M."/>
        </authorList>
    </citation>
    <scope>NUCLEOTIDE SEQUENCE [LARGE SCALE GENOMIC DNA]</scope>
    <source>
        <strain evidence="9 10">CGMCC 4.7225</strain>
    </source>
</reference>
<dbReference type="PROSITE" id="PS50928">
    <property type="entry name" value="ABC_TM1"/>
    <property type="match status" value="1"/>
</dbReference>
<keyword evidence="10" id="KW-1185">Reference proteome</keyword>
<keyword evidence="6 7" id="KW-0472">Membrane</keyword>
<comment type="caution">
    <text evidence="9">The sequence shown here is derived from an EMBL/GenBank/DDBJ whole genome shotgun (WGS) entry which is preliminary data.</text>
</comment>
<sequence length="273" mass="29894">MSVQVASTAVGQVDRSAWPRKPRPRWSLWFGLVVVVAITVWSMISIEFTLAPLFTDLTRGAEILERFFDPNWEFAWRIRDAWMETLYIAVIAAVVGNGVALFLSMLASKITNPNTVVYQGFKTILSVVRSLPDIAYGLIFAAAVGNGALAGILALIMFNIGINAKLTSETIDAVDVGPLEAADAAGGSRIQRAWSAVVPQILPNYTSYSLYVFELNIRASVVIGIVGGGGIGQVIRVQLNQFQYENLGAVIFALFVVVFLLDRVSVWIRRRLV</sequence>
<evidence type="ECO:0000313" key="10">
    <source>
        <dbReference type="Proteomes" id="UP000469185"/>
    </source>
</evidence>
<evidence type="ECO:0000256" key="4">
    <source>
        <dbReference type="ARBA" id="ARBA00022692"/>
    </source>
</evidence>
<dbReference type="GO" id="GO:0015416">
    <property type="term" value="F:ABC-type phosphonate transporter activity"/>
    <property type="evidence" value="ECO:0007669"/>
    <property type="project" value="InterPro"/>
</dbReference>
<feature type="transmembrane region" description="Helical" evidence="7">
    <location>
        <begin position="26"/>
        <end position="44"/>
    </location>
</feature>
<organism evidence="9 10">
    <name type="scientific">Phytoactinopolyspora alkaliphila</name>
    <dbReference type="NCBI Taxonomy" id="1783498"/>
    <lineage>
        <taxon>Bacteria</taxon>
        <taxon>Bacillati</taxon>
        <taxon>Actinomycetota</taxon>
        <taxon>Actinomycetes</taxon>
        <taxon>Jiangellales</taxon>
        <taxon>Jiangellaceae</taxon>
        <taxon>Phytoactinopolyspora</taxon>
    </lineage>
</organism>
<keyword evidence="4 7" id="KW-0812">Transmembrane</keyword>
<evidence type="ECO:0000256" key="7">
    <source>
        <dbReference type="RuleBase" id="RU363032"/>
    </source>
</evidence>
<dbReference type="PANTHER" id="PTHR30043">
    <property type="entry name" value="PHOSPHONATES TRANSPORT SYSTEM PERMEASE PROTEIN"/>
    <property type="match status" value="1"/>
</dbReference>
<keyword evidence="5 7" id="KW-1133">Transmembrane helix</keyword>